<dbReference type="Pfam" id="PF01648">
    <property type="entry name" value="ACPS"/>
    <property type="match status" value="1"/>
</dbReference>
<comment type="subcellular location">
    <subcellularLocation>
        <location evidence="8">Cytoplasm</location>
    </subcellularLocation>
</comment>
<dbReference type="InterPro" id="IPR037143">
    <property type="entry name" value="4-PPantetheinyl_Trfase_dom_sf"/>
</dbReference>
<keyword evidence="5 8" id="KW-0460">Magnesium</keyword>
<evidence type="ECO:0000313" key="10">
    <source>
        <dbReference type="EMBL" id="APH71705.1"/>
    </source>
</evidence>
<dbReference type="KEGG" id="meso:BSQ44_10250"/>
<dbReference type="EC" id="2.7.8.7" evidence="8"/>
<keyword evidence="6 8" id="KW-0443">Lipid metabolism</keyword>
<evidence type="ECO:0000256" key="6">
    <source>
        <dbReference type="ARBA" id="ARBA00023098"/>
    </source>
</evidence>
<dbReference type="InterPro" id="IPR008278">
    <property type="entry name" value="4-PPantetheinyl_Trfase_dom"/>
</dbReference>
<feature type="domain" description="4'-phosphopantetheinyl transferase" evidence="9">
    <location>
        <begin position="5"/>
        <end position="98"/>
    </location>
</feature>
<dbReference type="NCBIfam" id="TIGR00556">
    <property type="entry name" value="pantethn_trn"/>
    <property type="match status" value="1"/>
</dbReference>
<feature type="binding site" evidence="8">
    <location>
        <position position="8"/>
    </location>
    <ligand>
        <name>Mg(2+)</name>
        <dbReference type="ChEBI" id="CHEBI:18420"/>
    </ligand>
</feature>
<evidence type="ECO:0000256" key="1">
    <source>
        <dbReference type="ARBA" id="ARBA00022516"/>
    </source>
</evidence>
<keyword evidence="1 8" id="KW-0444">Lipid biosynthesis</keyword>
<accession>A0A1L3SQU5</accession>
<protein>
    <recommendedName>
        <fullName evidence="8">Holo-[acyl-carrier-protein] synthase</fullName>
        <shortName evidence="8">Holo-ACP synthase</shortName>
        <ecNumber evidence="8">2.7.8.7</ecNumber>
    </recommendedName>
    <alternativeName>
        <fullName evidence="8">4'-phosphopantetheinyl transferase AcpS</fullName>
    </alternativeName>
</protein>
<evidence type="ECO:0000256" key="3">
    <source>
        <dbReference type="ARBA" id="ARBA00022723"/>
    </source>
</evidence>
<dbReference type="InterPro" id="IPR004568">
    <property type="entry name" value="Ppantetheine-prot_Trfase_dom"/>
</dbReference>
<keyword evidence="11" id="KW-1185">Reference proteome</keyword>
<dbReference type="RefSeq" id="WP_072603719.1">
    <property type="nucleotide sequence ID" value="NZ_CP018171.1"/>
</dbReference>
<gene>
    <name evidence="8" type="primary">acpS</name>
    <name evidence="10" type="ORF">BSQ44_10250</name>
</gene>
<evidence type="ECO:0000259" key="9">
    <source>
        <dbReference type="Pfam" id="PF01648"/>
    </source>
</evidence>
<keyword evidence="4 8" id="KW-0276">Fatty acid metabolism</keyword>
<comment type="similarity">
    <text evidence="8">Belongs to the P-Pant transferase superfamily. AcpS family.</text>
</comment>
<dbReference type="SUPFAM" id="SSF56214">
    <property type="entry name" value="4'-phosphopantetheinyl transferase"/>
    <property type="match status" value="1"/>
</dbReference>
<comment type="catalytic activity">
    <reaction evidence="8">
        <text>apo-[ACP] + CoA = holo-[ACP] + adenosine 3',5'-bisphosphate + H(+)</text>
        <dbReference type="Rhea" id="RHEA:12068"/>
        <dbReference type="Rhea" id="RHEA-COMP:9685"/>
        <dbReference type="Rhea" id="RHEA-COMP:9690"/>
        <dbReference type="ChEBI" id="CHEBI:15378"/>
        <dbReference type="ChEBI" id="CHEBI:29999"/>
        <dbReference type="ChEBI" id="CHEBI:57287"/>
        <dbReference type="ChEBI" id="CHEBI:58343"/>
        <dbReference type="ChEBI" id="CHEBI:64479"/>
        <dbReference type="EC" id="2.7.8.7"/>
    </reaction>
</comment>
<dbReference type="HAMAP" id="MF_00101">
    <property type="entry name" value="AcpS"/>
    <property type="match status" value="1"/>
</dbReference>
<reference evidence="11" key="1">
    <citation type="submission" date="2016-11" db="EMBL/GenBank/DDBJ databases">
        <title>Mesorhizobium oceanicum sp. nov., isolated from deep seawater in South China Sea.</title>
        <authorList>
            <person name="Fu G.-Y."/>
        </authorList>
    </citation>
    <scope>NUCLEOTIDE SEQUENCE [LARGE SCALE GENOMIC DNA]</scope>
    <source>
        <strain evidence="11">B7</strain>
    </source>
</reference>
<evidence type="ECO:0000256" key="2">
    <source>
        <dbReference type="ARBA" id="ARBA00022679"/>
    </source>
</evidence>
<dbReference type="EMBL" id="CP018171">
    <property type="protein sequence ID" value="APH71705.1"/>
    <property type="molecule type" value="Genomic_DNA"/>
</dbReference>
<dbReference type="Proteomes" id="UP000182840">
    <property type="component" value="Chromosome"/>
</dbReference>
<dbReference type="GO" id="GO:0000287">
    <property type="term" value="F:magnesium ion binding"/>
    <property type="evidence" value="ECO:0007669"/>
    <property type="project" value="UniProtKB-UniRule"/>
</dbReference>
<keyword evidence="2 8" id="KW-0808">Transferase</keyword>
<comment type="function">
    <text evidence="8">Transfers the 4'-phosphopantetheine moiety from coenzyme A to a Ser of acyl-carrier-protein.</text>
</comment>
<comment type="cofactor">
    <cofactor evidence="8">
        <name>Mg(2+)</name>
        <dbReference type="ChEBI" id="CHEBI:18420"/>
    </cofactor>
</comment>
<evidence type="ECO:0000256" key="8">
    <source>
        <dbReference type="HAMAP-Rule" id="MF_00101"/>
    </source>
</evidence>
<evidence type="ECO:0000313" key="11">
    <source>
        <dbReference type="Proteomes" id="UP000182840"/>
    </source>
</evidence>
<dbReference type="InterPro" id="IPR002582">
    <property type="entry name" value="ACPS"/>
</dbReference>
<evidence type="ECO:0000256" key="5">
    <source>
        <dbReference type="ARBA" id="ARBA00022842"/>
    </source>
</evidence>
<dbReference type="OrthoDB" id="517356at2"/>
<dbReference type="Gene3D" id="3.90.470.20">
    <property type="entry name" value="4'-phosphopantetheinyl transferase domain"/>
    <property type="match status" value="1"/>
</dbReference>
<name>A0A1L3SQU5_9HYPH</name>
<dbReference type="GO" id="GO:0006633">
    <property type="term" value="P:fatty acid biosynthetic process"/>
    <property type="evidence" value="ECO:0007669"/>
    <property type="project" value="UniProtKB-UniRule"/>
</dbReference>
<organism evidence="10 11">
    <name type="scientific">Aquibium oceanicum</name>
    <dbReference type="NCBI Taxonomy" id="1670800"/>
    <lineage>
        <taxon>Bacteria</taxon>
        <taxon>Pseudomonadati</taxon>
        <taxon>Pseudomonadota</taxon>
        <taxon>Alphaproteobacteria</taxon>
        <taxon>Hyphomicrobiales</taxon>
        <taxon>Phyllobacteriaceae</taxon>
        <taxon>Aquibium</taxon>
    </lineage>
</organism>
<evidence type="ECO:0000256" key="4">
    <source>
        <dbReference type="ARBA" id="ARBA00022832"/>
    </source>
</evidence>
<dbReference type="AlphaFoldDB" id="A0A1L3SQU5"/>
<feature type="binding site" evidence="8">
    <location>
        <position position="57"/>
    </location>
    <ligand>
        <name>Mg(2+)</name>
        <dbReference type="ChEBI" id="CHEBI:18420"/>
    </ligand>
</feature>
<keyword evidence="8" id="KW-0963">Cytoplasm</keyword>
<keyword evidence="7 8" id="KW-0275">Fatty acid biosynthesis</keyword>
<dbReference type="GO" id="GO:0008897">
    <property type="term" value="F:holo-[acyl-carrier-protein] synthase activity"/>
    <property type="evidence" value="ECO:0007669"/>
    <property type="project" value="UniProtKB-UniRule"/>
</dbReference>
<dbReference type="NCBIfam" id="TIGR00516">
    <property type="entry name" value="acpS"/>
    <property type="match status" value="1"/>
</dbReference>
<evidence type="ECO:0000256" key="7">
    <source>
        <dbReference type="ARBA" id="ARBA00023160"/>
    </source>
</evidence>
<dbReference type="STRING" id="1670800.BSQ44_10250"/>
<sequence length="140" mass="15455">MIIGLGSDLIDIRRIERSLERHGDRFIERVFTDEERRRSESRGARVASYAKRFAAKEACAKALGTGIANGVFWRDMGVVNLAGGMPTIELTGGAARRLKAMLPEGMRGVVHVTITDDYPLAQAFVVLEALAVEERPSLKR</sequence>
<dbReference type="GO" id="GO:0005737">
    <property type="term" value="C:cytoplasm"/>
    <property type="evidence" value="ECO:0007669"/>
    <property type="project" value="UniProtKB-SubCell"/>
</dbReference>
<proteinExistence type="inferred from homology"/>
<keyword evidence="3 8" id="KW-0479">Metal-binding</keyword>